<evidence type="ECO:0000313" key="7">
    <source>
        <dbReference type="EMBL" id="VDO00314.1"/>
    </source>
</evidence>
<feature type="transmembrane region" description="Helical" evidence="6">
    <location>
        <begin position="48"/>
        <end position="67"/>
    </location>
</feature>
<keyword evidence="6" id="KW-0868">Chloride</keyword>
<dbReference type="InterPro" id="IPR021134">
    <property type="entry name" value="Bestrophin-like"/>
</dbReference>
<feature type="transmembrane region" description="Helical" evidence="6">
    <location>
        <begin position="262"/>
        <end position="285"/>
    </location>
</feature>
<keyword evidence="2 6" id="KW-0812">Transmembrane</keyword>
<organism evidence="9">
    <name type="scientific">Rodentolepis nana</name>
    <name type="common">Dwarf tapeworm</name>
    <name type="synonym">Hymenolepis nana</name>
    <dbReference type="NCBI Taxonomy" id="102285"/>
    <lineage>
        <taxon>Eukaryota</taxon>
        <taxon>Metazoa</taxon>
        <taxon>Spiralia</taxon>
        <taxon>Lophotrochozoa</taxon>
        <taxon>Platyhelminthes</taxon>
        <taxon>Cestoda</taxon>
        <taxon>Eucestoda</taxon>
        <taxon>Cyclophyllidea</taxon>
        <taxon>Hymenolepididae</taxon>
        <taxon>Rodentolepis</taxon>
    </lineage>
</organism>
<sequence>MLVITPITRYASVTSPLVTTLIVYAYFAFALFAWQYLDPTKPYKSHRVDLYVPFFGLLRFLFYMGWLKVAETLISPFGEDEDDFEIEEYIERNVQFTNFWDRCYNDEIPPVIKDVYWDAEDINLPKKISMADGNGDAGLWSHAVSFSAADDPFRGSLANMDFASNRKIKKHTCLTHISLCTMVAGAFVAVSGDINFDLIGYGFVFVNNISTAAKGLLTKSRLSKHNFSSTTLLFYNSIFMFPFMLVLVLITGKVQNVIDFPLWTNVWFVIGFLFSCLAAVTLQFLTFECTRLTSALTTSVIGIMKNTIVSYGGMFVGGDYIFTIVNFCGVTLRCARSSF</sequence>
<evidence type="ECO:0000256" key="1">
    <source>
        <dbReference type="ARBA" id="ARBA00004370"/>
    </source>
</evidence>
<feature type="transmembrane region" description="Helical" evidence="6">
    <location>
        <begin position="173"/>
        <end position="192"/>
    </location>
</feature>
<keyword evidence="6" id="KW-0813">Transport</keyword>
<feature type="transmembrane region" description="Helical" evidence="6">
    <location>
        <begin position="229"/>
        <end position="250"/>
    </location>
</feature>
<keyword evidence="6" id="KW-0407">Ion channel</keyword>
<evidence type="ECO:0000313" key="9">
    <source>
        <dbReference type="WBParaSite" id="HNAJ_0000445601-mRNA-1"/>
    </source>
</evidence>
<keyword evidence="4 6" id="KW-0472">Membrane</keyword>
<evidence type="ECO:0000256" key="5">
    <source>
        <dbReference type="ARBA" id="ARBA00034769"/>
    </source>
</evidence>
<evidence type="ECO:0000256" key="2">
    <source>
        <dbReference type="ARBA" id="ARBA00022692"/>
    </source>
</evidence>
<keyword evidence="8" id="KW-1185">Reference proteome</keyword>
<reference evidence="7 8" key="2">
    <citation type="submission" date="2018-11" db="EMBL/GenBank/DDBJ databases">
        <authorList>
            <consortium name="Pathogen Informatics"/>
        </authorList>
    </citation>
    <scope>NUCLEOTIDE SEQUENCE [LARGE SCALE GENOMIC DNA]</scope>
</reference>
<feature type="transmembrane region" description="Helical" evidence="6">
    <location>
        <begin position="12"/>
        <end position="36"/>
    </location>
</feature>
<dbReference type="GO" id="GO:0005254">
    <property type="term" value="F:chloride channel activity"/>
    <property type="evidence" value="ECO:0007669"/>
    <property type="project" value="UniProtKB-KW"/>
</dbReference>
<gene>
    <name evidence="7" type="ORF">HNAJ_LOCUS4454</name>
</gene>
<keyword evidence="6" id="KW-1003">Cell membrane</keyword>
<proteinExistence type="inferred from homology"/>
<dbReference type="EMBL" id="UZAE01003142">
    <property type="protein sequence ID" value="VDO00314.1"/>
    <property type="molecule type" value="Genomic_DNA"/>
</dbReference>
<dbReference type="STRING" id="102285.A0A0R3TBL7"/>
<dbReference type="OrthoDB" id="417037at2759"/>
<keyword evidence="6" id="KW-0869">Chloride channel</keyword>
<evidence type="ECO:0000256" key="3">
    <source>
        <dbReference type="ARBA" id="ARBA00022989"/>
    </source>
</evidence>
<dbReference type="PANTHER" id="PTHR10736">
    <property type="entry name" value="BESTROPHIN"/>
    <property type="match status" value="1"/>
</dbReference>
<protein>
    <recommendedName>
        <fullName evidence="6">Bestrophin homolog</fullName>
    </recommendedName>
</protein>
<dbReference type="AlphaFoldDB" id="A0A0R3TBL7"/>
<evidence type="ECO:0000256" key="4">
    <source>
        <dbReference type="ARBA" id="ARBA00023136"/>
    </source>
</evidence>
<evidence type="ECO:0000256" key="6">
    <source>
        <dbReference type="RuleBase" id="RU363126"/>
    </source>
</evidence>
<dbReference type="Pfam" id="PF01062">
    <property type="entry name" value="Bestrophin"/>
    <property type="match status" value="1"/>
</dbReference>
<accession>A0A0R3TBL7</accession>
<dbReference type="InterPro" id="IPR000615">
    <property type="entry name" value="Bestrophin"/>
</dbReference>
<comment type="similarity">
    <text evidence="5 6">Belongs to the anion channel-forming bestrophin (TC 1.A.46) family. Calcium-sensitive chloride channel subfamily.</text>
</comment>
<comment type="function">
    <text evidence="6">Forms chloride channels.</text>
</comment>
<reference evidence="9" key="1">
    <citation type="submission" date="2017-02" db="UniProtKB">
        <authorList>
            <consortium name="WormBaseParasite"/>
        </authorList>
    </citation>
    <scope>IDENTIFICATION</scope>
</reference>
<dbReference type="GO" id="GO:0005886">
    <property type="term" value="C:plasma membrane"/>
    <property type="evidence" value="ECO:0007669"/>
    <property type="project" value="UniProtKB-SubCell"/>
</dbReference>
<dbReference type="GO" id="GO:0034707">
    <property type="term" value="C:chloride channel complex"/>
    <property type="evidence" value="ECO:0007669"/>
    <property type="project" value="UniProtKB-KW"/>
</dbReference>
<comment type="subcellular location">
    <subcellularLocation>
        <location evidence="6">Cell membrane</location>
        <topology evidence="6">Multi-pass membrane protein</topology>
    </subcellularLocation>
    <subcellularLocation>
        <location evidence="1">Membrane</location>
    </subcellularLocation>
</comment>
<dbReference type="PANTHER" id="PTHR10736:SF0">
    <property type="entry name" value="BESTROPHIN HOMOLOG"/>
    <property type="match status" value="1"/>
</dbReference>
<dbReference type="WBParaSite" id="HNAJ_0000445601-mRNA-1">
    <property type="protein sequence ID" value="HNAJ_0000445601-mRNA-1"/>
    <property type="gene ID" value="HNAJ_0000445601"/>
</dbReference>
<keyword evidence="6" id="KW-0406">Ion transport</keyword>
<keyword evidence="3 6" id="KW-1133">Transmembrane helix</keyword>
<dbReference type="Proteomes" id="UP000278807">
    <property type="component" value="Unassembled WGS sequence"/>
</dbReference>
<evidence type="ECO:0000313" key="8">
    <source>
        <dbReference type="Proteomes" id="UP000278807"/>
    </source>
</evidence>
<name>A0A0R3TBL7_RODNA</name>